<dbReference type="Pfam" id="PF00447">
    <property type="entry name" value="HSF_DNA-bind"/>
    <property type="match status" value="2"/>
</dbReference>
<evidence type="ECO:0000256" key="4">
    <source>
        <dbReference type="RuleBase" id="RU004020"/>
    </source>
</evidence>
<organism evidence="7 8">
    <name type="scientific">Aphanomyces invadans</name>
    <dbReference type="NCBI Taxonomy" id="157072"/>
    <lineage>
        <taxon>Eukaryota</taxon>
        <taxon>Sar</taxon>
        <taxon>Stramenopiles</taxon>
        <taxon>Oomycota</taxon>
        <taxon>Saprolegniomycetes</taxon>
        <taxon>Saprolegniales</taxon>
        <taxon>Verrucalvaceae</taxon>
        <taxon>Aphanomyces</taxon>
    </lineage>
</organism>
<dbReference type="AlphaFoldDB" id="A0A3R6ZW37"/>
<dbReference type="GO" id="GO:0043565">
    <property type="term" value="F:sequence-specific DNA binding"/>
    <property type="evidence" value="ECO:0007669"/>
    <property type="project" value="InterPro"/>
</dbReference>
<dbReference type="GO" id="GO:0005634">
    <property type="term" value="C:nucleus"/>
    <property type="evidence" value="ECO:0007669"/>
    <property type="project" value="UniProtKB-SubCell"/>
</dbReference>
<dbReference type="Gene3D" id="1.10.10.10">
    <property type="entry name" value="Winged helix-like DNA-binding domain superfamily/Winged helix DNA-binding domain"/>
    <property type="match status" value="2"/>
</dbReference>
<evidence type="ECO:0000259" key="6">
    <source>
        <dbReference type="SMART" id="SM00415"/>
    </source>
</evidence>
<feature type="domain" description="HSF-type DNA-binding" evidence="6">
    <location>
        <begin position="60"/>
        <end position="155"/>
    </location>
</feature>
<evidence type="ECO:0000256" key="1">
    <source>
        <dbReference type="ARBA" id="ARBA00004123"/>
    </source>
</evidence>
<evidence type="ECO:0000256" key="3">
    <source>
        <dbReference type="ARBA" id="ARBA00023242"/>
    </source>
</evidence>
<gene>
    <name evidence="7" type="ORF">DYB32_004177</name>
</gene>
<dbReference type="InterPro" id="IPR036390">
    <property type="entry name" value="WH_DNA-bd_sf"/>
</dbReference>
<protein>
    <recommendedName>
        <fullName evidence="6">HSF-type DNA-binding domain-containing protein</fullName>
    </recommendedName>
</protein>
<dbReference type="InterPro" id="IPR036388">
    <property type="entry name" value="WH-like_DNA-bd_sf"/>
</dbReference>
<evidence type="ECO:0000256" key="5">
    <source>
        <dbReference type="SAM" id="MobiDB-lite"/>
    </source>
</evidence>
<sequence length="416" mass="47123">MLALSAPSHPPMRHTYTHDTSNVVESTCRLHNFSVEMNLSIAASKGFAIPMQMEACKRGWVAPFLLHLHQMLRRESPQIIRWTPNGKAFEIIDKTTMTEKILPKYFRNKNFASFQRQLNYFGFRKWSKSRAMHSTYSRDHFTRDNFDELVYVKRQSKRKSGGTESSDKSDIDMEEASNSTELNSLMSSPIKTQPAVSSNLRISSLLSPDIDTAPTNPAQALVDLQQGCGAKETHSPSALPCVNAPRFSLPSLSEFRQNSPQVGMRLPSLHQIVPSIQGFWPVDGQIEDGLCSPSSSSNSTQTSSRIEYNVKELEGLNAARFIRGLYDMISSKEGDCIRWNDDGRSFIVINSSRLAWKSLPKYFKHNKFRSFQQQLNMYGFHKGSKGRAEPCTYSHPLFRRGCFADLCRIARKTSLS</sequence>
<evidence type="ECO:0000256" key="2">
    <source>
        <dbReference type="ARBA" id="ARBA00023125"/>
    </source>
</evidence>
<evidence type="ECO:0000313" key="7">
    <source>
        <dbReference type="EMBL" id="RHY34165.1"/>
    </source>
</evidence>
<dbReference type="Proteomes" id="UP000285060">
    <property type="component" value="Unassembled WGS sequence"/>
</dbReference>
<keyword evidence="3" id="KW-0539">Nucleus</keyword>
<dbReference type="VEuPathDB" id="FungiDB:H310_06377"/>
<evidence type="ECO:0000313" key="8">
    <source>
        <dbReference type="Proteomes" id="UP000285060"/>
    </source>
</evidence>
<feature type="region of interest" description="Disordered" evidence="5">
    <location>
        <begin position="157"/>
        <end position="189"/>
    </location>
</feature>
<dbReference type="SUPFAM" id="SSF46785">
    <property type="entry name" value="Winged helix' DNA-binding domain"/>
    <property type="match status" value="2"/>
</dbReference>
<comment type="subcellular location">
    <subcellularLocation>
        <location evidence="1">Nucleus</location>
    </subcellularLocation>
</comment>
<keyword evidence="2" id="KW-0238">DNA-binding</keyword>
<accession>A0A3R6ZW37</accession>
<feature type="domain" description="HSF-type DNA-binding" evidence="6">
    <location>
        <begin position="317"/>
        <end position="412"/>
    </location>
</feature>
<dbReference type="InterPro" id="IPR000232">
    <property type="entry name" value="HSF_DNA-bd"/>
</dbReference>
<dbReference type="FunFam" id="1.10.10.10:FF:000286">
    <property type="entry name" value="Heat shock transcription factor"/>
    <property type="match status" value="1"/>
</dbReference>
<comment type="caution">
    <text evidence="7">The sequence shown here is derived from an EMBL/GenBank/DDBJ whole genome shotgun (WGS) entry which is preliminary data.</text>
</comment>
<dbReference type="PANTHER" id="PTHR10015:SF427">
    <property type="entry name" value="HEAT SHOCK FACTOR PROTEIN"/>
    <property type="match status" value="1"/>
</dbReference>
<comment type="similarity">
    <text evidence="4">Belongs to the HSF family.</text>
</comment>
<dbReference type="SMART" id="SM00415">
    <property type="entry name" value="HSF"/>
    <property type="match status" value="2"/>
</dbReference>
<name>A0A3R6ZW37_9STRA</name>
<reference evidence="7 8" key="1">
    <citation type="submission" date="2018-08" db="EMBL/GenBank/DDBJ databases">
        <title>Aphanomyces genome sequencing and annotation.</title>
        <authorList>
            <person name="Minardi D."/>
            <person name="Oidtmann B."/>
            <person name="Van Der Giezen M."/>
            <person name="Studholme D.J."/>
        </authorList>
    </citation>
    <scope>NUCLEOTIDE SEQUENCE [LARGE SCALE GENOMIC DNA]</scope>
    <source>
        <strain evidence="7 8">NJM0002</strain>
    </source>
</reference>
<keyword evidence="8" id="KW-1185">Reference proteome</keyword>
<dbReference type="EMBL" id="QUSY01000041">
    <property type="protein sequence ID" value="RHY34165.1"/>
    <property type="molecule type" value="Genomic_DNA"/>
</dbReference>
<dbReference type="GO" id="GO:0003700">
    <property type="term" value="F:DNA-binding transcription factor activity"/>
    <property type="evidence" value="ECO:0007669"/>
    <property type="project" value="InterPro"/>
</dbReference>
<feature type="compositionally biased region" description="Polar residues" evidence="5">
    <location>
        <begin position="176"/>
        <end position="189"/>
    </location>
</feature>
<proteinExistence type="inferred from homology"/>
<dbReference type="PANTHER" id="PTHR10015">
    <property type="entry name" value="HEAT SHOCK TRANSCRIPTION FACTOR"/>
    <property type="match status" value="1"/>
</dbReference>
<dbReference type="PRINTS" id="PR00056">
    <property type="entry name" value="HSFDOMAIN"/>
</dbReference>